<dbReference type="Proteomes" id="UP000745859">
    <property type="component" value="Unassembled WGS sequence"/>
</dbReference>
<comment type="caution">
    <text evidence="1">The sequence shown here is derived from an EMBL/GenBank/DDBJ whole genome shotgun (WGS) entry which is preliminary data.</text>
</comment>
<dbReference type="EMBL" id="JAASQL010000001">
    <property type="protein sequence ID" value="NIJ44514.1"/>
    <property type="molecule type" value="Genomic_DNA"/>
</dbReference>
<dbReference type="RefSeq" id="WP_167184643.1">
    <property type="nucleotide sequence ID" value="NZ_JAASQL010000001.1"/>
</dbReference>
<accession>A0ABX0U847</accession>
<organism evidence="1 2">
    <name type="scientific">Wenyingzhuangia heitensis</name>
    <dbReference type="NCBI Taxonomy" id="1487859"/>
    <lineage>
        <taxon>Bacteria</taxon>
        <taxon>Pseudomonadati</taxon>
        <taxon>Bacteroidota</taxon>
        <taxon>Flavobacteriia</taxon>
        <taxon>Flavobacteriales</taxon>
        <taxon>Flavobacteriaceae</taxon>
        <taxon>Wenyingzhuangia</taxon>
    </lineage>
</organism>
<dbReference type="PROSITE" id="PS51257">
    <property type="entry name" value="PROKAR_LIPOPROTEIN"/>
    <property type="match status" value="1"/>
</dbReference>
<evidence type="ECO:0000313" key="2">
    <source>
        <dbReference type="Proteomes" id="UP000745859"/>
    </source>
</evidence>
<evidence type="ECO:0008006" key="3">
    <source>
        <dbReference type="Google" id="ProtNLM"/>
    </source>
</evidence>
<protein>
    <recommendedName>
        <fullName evidence="3">YD repeat-containing protein</fullName>
    </recommendedName>
</protein>
<proteinExistence type="predicted"/>
<sequence length="291" mass="34210">MKTYITIIALILISCSKSNDLNNGKCRIIFSDGIFLKKIISENSDIIFNPSTSENINYKDTTLYQTRYFYNKKNQLEKRVKYNYAAYKNSSPTYYSPNQLNYESTDSLIYDNSGRLNKLYAKNSYYIYEYLNTTKKVNIIHHYFGSNKKLYATENITYDNQNRIHTTVKTYVKQTSSISYTSSSKKEYKYLNNNLAEIRTFSTSINTEDNSETSHHTIQKFENYDSYPNPLKNLPFIDLRGISESENNYRKYTTKTISYHNNSSDTTTNSGYEFTDKSLKYLEKTKEECDY</sequence>
<evidence type="ECO:0000313" key="1">
    <source>
        <dbReference type="EMBL" id="NIJ44514.1"/>
    </source>
</evidence>
<name>A0ABX0U847_9FLAO</name>
<reference evidence="1 2" key="1">
    <citation type="submission" date="2020-03" db="EMBL/GenBank/DDBJ databases">
        <title>Genomic Encyclopedia of Type Strains, Phase IV (KMG-IV): sequencing the most valuable type-strain genomes for metagenomic binning, comparative biology and taxonomic classification.</title>
        <authorList>
            <person name="Goeker M."/>
        </authorList>
    </citation>
    <scope>NUCLEOTIDE SEQUENCE [LARGE SCALE GENOMIC DNA]</scope>
    <source>
        <strain evidence="1 2">DSM 101599</strain>
    </source>
</reference>
<keyword evidence="2" id="KW-1185">Reference proteome</keyword>
<gene>
    <name evidence="1" type="ORF">FHR24_000953</name>
</gene>